<dbReference type="Gene3D" id="3.30.420.10">
    <property type="entry name" value="Ribonuclease H-like superfamily/Ribonuclease H"/>
    <property type="match status" value="1"/>
</dbReference>
<dbReference type="PROSITE" id="PS50821">
    <property type="entry name" value="PAZ"/>
    <property type="match status" value="1"/>
</dbReference>
<dbReference type="STRING" id="1035309.A0A2C5WW10"/>
<dbReference type="PROSITE" id="PS50822">
    <property type="entry name" value="PIWI"/>
    <property type="match status" value="1"/>
</dbReference>
<dbReference type="Pfam" id="PF02171">
    <property type="entry name" value="Piwi"/>
    <property type="match status" value="1"/>
</dbReference>
<organism evidence="4 5">
    <name type="scientific">Ceratocystis fimbriata CBS 114723</name>
    <dbReference type="NCBI Taxonomy" id="1035309"/>
    <lineage>
        <taxon>Eukaryota</taxon>
        <taxon>Fungi</taxon>
        <taxon>Dikarya</taxon>
        <taxon>Ascomycota</taxon>
        <taxon>Pezizomycotina</taxon>
        <taxon>Sordariomycetes</taxon>
        <taxon>Hypocreomycetidae</taxon>
        <taxon>Microascales</taxon>
        <taxon>Ceratocystidaceae</taxon>
        <taxon>Ceratocystis</taxon>
    </lineage>
</organism>
<dbReference type="SMART" id="SM00949">
    <property type="entry name" value="PAZ"/>
    <property type="match status" value="1"/>
</dbReference>
<dbReference type="CDD" id="cd02846">
    <property type="entry name" value="PAZ_argonaute_like"/>
    <property type="match status" value="1"/>
</dbReference>
<dbReference type="Pfam" id="PF08699">
    <property type="entry name" value="ArgoL1"/>
    <property type="match status" value="1"/>
</dbReference>
<reference evidence="4 5" key="1">
    <citation type="journal article" date="2013" name="Fungal Biol.">
        <title>Analysis of microsatellite markers in the genome of the plant pathogen Ceratocystis fimbriata.</title>
        <authorList>
            <person name="Simpson M.C."/>
            <person name="Wilken P.M."/>
            <person name="Coetzee M.P."/>
            <person name="Wingfield M.J."/>
            <person name="Wingfield B.D."/>
        </authorList>
    </citation>
    <scope>NUCLEOTIDE SEQUENCE [LARGE SCALE GENOMIC DNA]</scope>
    <source>
        <strain evidence="4 5">CBS 114723</strain>
    </source>
</reference>
<name>A0A2C5WW10_9PEZI</name>
<evidence type="ECO:0000313" key="5">
    <source>
        <dbReference type="Proteomes" id="UP000222788"/>
    </source>
</evidence>
<comment type="caution">
    <text evidence="4">The sequence shown here is derived from an EMBL/GenBank/DDBJ whole genome shotgun (WGS) entry which is preliminary data.</text>
</comment>
<keyword evidence="5" id="KW-1185">Reference proteome</keyword>
<dbReference type="InterPro" id="IPR003100">
    <property type="entry name" value="PAZ_dom"/>
</dbReference>
<dbReference type="GO" id="GO:0003723">
    <property type="term" value="F:RNA binding"/>
    <property type="evidence" value="ECO:0007669"/>
    <property type="project" value="InterPro"/>
</dbReference>
<dbReference type="InterPro" id="IPR036397">
    <property type="entry name" value="RNaseH_sf"/>
</dbReference>
<dbReference type="OrthoDB" id="10252740at2759"/>
<dbReference type="InterPro" id="IPR032474">
    <property type="entry name" value="Argonaute_N"/>
</dbReference>
<dbReference type="SUPFAM" id="SSF53098">
    <property type="entry name" value="Ribonuclease H-like"/>
    <property type="match status" value="1"/>
</dbReference>
<dbReference type="AlphaFoldDB" id="A0A2C5WW10"/>
<dbReference type="InterPro" id="IPR003165">
    <property type="entry name" value="Piwi"/>
</dbReference>
<dbReference type="InterPro" id="IPR045246">
    <property type="entry name" value="Piwi_ago-like"/>
</dbReference>
<proteinExistence type="inferred from homology"/>
<evidence type="ECO:0000313" key="4">
    <source>
        <dbReference type="EMBL" id="PHH49922.1"/>
    </source>
</evidence>
<evidence type="ECO:0000259" key="2">
    <source>
        <dbReference type="PROSITE" id="PS50821"/>
    </source>
</evidence>
<sequence length="898" mass="101149">MNTTVSPRPSGARGNTRIDLPAEAYLDPSSSIVYPRRPGYNSVGAEINIEINQFRIMSFDKSKKIWQYDVSARFLGQREPRNIDMLIAKAWKMPECMAALEKHGPKWLYDGRKLAWSSTKVNDLTFVVDLDSGRPKNKGENKIELKLRPTTVIDLSLISAYVSQKSDMNSGVLEGINFLDHLIRQYPSEINIAIRRNFYRPNAQLEPLAPYVNCAKGTYASVRLNHSAINGGIGLGINVDVANTAFWASNGTLIDLASAYLPTQIRLNTSIVAALKPVKGPNGIAMSQAFKALRRIQKIRFWCPHQKSEGLTCEHTIFGFAASPKYGTEGVTAKTYKFTYDGREVSVVEYLRARYGLTLKYPDWPLVETTKRGTYFPPELCVVSPMQRYPYKLDPEMTAKMIKCAVTRPDVRKKAILQGRDALRWGQDPYMKHFGLTIDNGFTKTKAKLLKNPVLSYGTGPINPKVSGRWDLRNVKFIKPNTRPLRVWGVFCDDGRDRPGAEQFARTFRQVFTNHGGIVASNAVIRARQGEGCFKAFYDSLRQQSGAHPDIIFIIVRGKGSSLYERYKKTGDCTLGVITQVVQSSHVAKNQPQYHSNVCMKVNAKLGGISCYVPDGPNTSKSSKGPTIIIGADVSHAPVGMAVPSMASMTMSYDRHCTRYGAAVETNGFRKEIVTRDNIHDLLSRLYQHLSLPQPLKHVYYLRDGVSEGQFQHVIDEEVAQMKQFFRKQGLDPLFTVIIATKRHHIRFFPERGDRNNNPLPGTLVERDITHPSQFDFYLCSHVAIQGTARPVHYHVIMDEAKCSPNDLQQMLYSQCYQYIRSTTPVSLHPAVYYAHLASNRARSHEKTSEMRIGDMASELQHELIMHGGKGEDTTAQKLETLGCKAENTFFRSTMWYI</sequence>
<dbReference type="Gene3D" id="3.40.50.2300">
    <property type="match status" value="1"/>
</dbReference>
<gene>
    <name evidence="4" type="primary">ago1</name>
    <name evidence="4" type="ORF">CFIMG_002952RA</name>
</gene>
<dbReference type="CDD" id="cd04657">
    <property type="entry name" value="Piwi_ago-like"/>
    <property type="match status" value="1"/>
</dbReference>
<dbReference type="InterPro" id="IPR012337">
    <property type="entry name" value="RNaseH-like_sf"/>
</dbReference>
<evidence type="ECO:0000259" key="3">
    <source>
        <dbReference type="PROSITE" id="PS50822"/>
    </source>
</evidence>
<dbReference type="EMBL" id="APWK03000161">
    <property type="protein sequence ID" value="PHH49922.1"/>
    <property type="molecule type" value="Genomic_DNA"/>
</dbReference>
<dbReference type="Gene3D" id="2.170.260.10">
    <property type="entry name" value="paz domain"/>
    <property type="match status" value="1"/>
</dbReference>
<feature type="domain" description="Piwi" evidence="3">
    <location>
        <begin position="551"/>
        <end position="847"/>
    </location>
</feature>
<reference evidence="4 5" key="2">
    <citation type="journal article" date="2013" name="IMA Fungus">
        <title>IMA Genome-F 1: Ceratocystis fimbriata: Draft nuclear genome sequence for the plant pathogen, Ceratocystis fimbriata.</title>
        <authorList>
            <person name="Wilken P.M."/>
            <person name="Steenkamp E.T."/>
            <person name="Wingfield M.J."/>
            <person name="de Beer Z.W."/>
            <person name="Wingfield B.D."/>
        </authorList>
    </citation>
    <scope>NUCLEOTIDE SEQUENCE [LARGE SCALE GENOMIC DNA]</scope>
    <source>
        <strain evidence="4 5">CBS 114723</strain>
    </source>
</reference>
<feature type="domain" description="PAZ" evidence="2">
    <location>
        <begin position="291"/>
        <end position="385"/>
    </location>
</feature>
<dbReference type="SMART" id="SM01163">
    <property type="entry name" value="DUF1785"/>
    <property type="match status" value="1"/>
</dbReference>
<dbReference type="PANTHER" id="PTHR22891">
    <property type="entry name" value="EUKARYOTIC TRANSLATION INITIATION FACTOR 2C"/>
    <property type="match status" value="1"/>
</dbReference>
<dbReference type="InterPro" id="IPR032472">
    <property type="entry name" value="ArgoL2"/>
</dbReference>
<accession>A0A2C5WW10</accession>
<comment type="similarity">
    <text evidence="1">Belongs to the argonaute family.</text>
</comment>
<dbReference type="InterPro" id="IPR014811">
    <property type="entry name" value="ArgoL1"/>
</dbReference>
<dbReference type="SMART" id="SM00950">
    <property type="entry name" value="Piwi"/>
    <property type="match status" value="1"/>
</dbReference>
<evidence type="ECO:0000256" key="1">
    <source>
        <dbReference type="RuleBase" id="RU361178"/>
    </source>
</evidence>
<dbReference type="Pfam" id="PF02170">
    <property type="entry name" value="PAZ"/>
    <property type="match status" value="1"/>
</dbReference>
<dbReference type="SUPFAM" id="SSF101690">
    <property type="entry name" value="PAZ domain"/>
    <property type="match status" value="1"/>
</dbReference>
<dbReference type="InterPro" id="IPR036085">
    <property type="entry name" value="PAZ_dom_sf"/>
</dbReference>
<dbReference type="Pfam" id="PF16486">
    <property type="entry name" value="ArgoN"/>
    <property type="match status" value="1"/>
</dbReference>
<dbReference type="Pfam" id="PF16488">
    <property type="entry name" value="ArgoL2"/>
    <property type="match status" value="1"/>
</dbReference>
<dbReference type="Proteomes" id="UP000222788">
    <property type="component" value="Unassembled WGS sequence"/>
</dbReference>
<protein>
    <submittedName>
        <fullName evidence="4">Protein argonaute</fullName>
    </submittedName>
</protein>